<evidence type="ECO:0000259" key="4">
    <source>
        <dbReference type="PROSITE" id="PS50110"/>
    </source>
</evidence>
<organism evidence="5">
    <name type="scientific">Bellilinea caldifistulae</name>
    <dbReference type="NCBI Taxonomy" id="360411"/>
    <lineage>
        <taxon>Bacteria</taxon>
        <taxon>Bacillati</taxon>
        <taxon>Chloroflexota</taxon>
        <taxon>Anaerolineae</taxon>
        <taxon>Anaerolineales</taxon>
        <taxon>Anaerolineaceae</taxon>
        <taxon>Bellilinea</taxon>
    </lineage>
</organism>
<dbReference type="Gene3D" id="3.30.450.30">
    <property type="entry name" value="Dynein light chain 2a, cytoplasmic"/>
    <property type="match status" value="1"/>
</dbReference>
<keyword evidence="1 2" id="KW-0597">Phosphoprotein</keyword>
<dbReference type="AlphaFoldDB" id="A0A7C4KYI0"/>
<dbReference type="PANTHER" id="PTHR44591:SF3">
    <property type="entry name" value="RESPONSE REGULATORY DOMAIN-CONTAINING PROTEIN"/>
    <property type="match status" value="1"/>
</dbReference>
<feature type="domain" description="Response regulatory" evidence="4">
    <location>
        <begin position="14"/>
        <end position="131"/>
    </location>
</feature>
<dbReference type="EMBL" id="DSXR01000041">
    <property type="protein sequence ID" value="HGS86636.1"/>
    <property type="molecule type" value="Genomic_DNA"/>
</dbReference>
<dbReference type="SUPFAM" id="SSF52172">
    <property type="entry name" value="CheY-like"/>
    <property type="match status" value="1"/>
</dbReference>
<dbReference type="Gene3D" id="3.40.50.2300">
    <property type="match status" value="1"/>
</dbReference>
<gene>
    <name evidence="5" type="ORF">ENT17_03355</name>
</gene>
<protein>
    <submittedName>
        <fullName evidence="5">Response regulator</fullName>
    </submittedName>
</protein>
<sequence length="371" mass="40174">MYLAHLVQEAAMKRILIVEDALDLGRMLRLALETLDRTLSVRVIQSAEEALLELSGTPPVSLIISDIRLPGMSGFDLLKKVRLRSPETRIMLITGLSDENVIRQAAEAKVDRFMRKPIEMSEFLRTAAELLELPLPEEQPAKSRSEGEPLPQPREDLPGLLTRLRRELGAAQVLLCDDRGRVVAQAGEVADVDFEQHWAAPVMAALGAAVRASRLVRTDLPQAALALRGLERSLILAPVGSYGLVAVQQADASGLRTALAFEALLQAQTDLAAILQAMGADFYPLAEIPPAAPPLQPAAMAQVEEVVGDEEPLAELEAQLQRTAASLDPSEVESFWESAAGQQIAEAVNPDALSYEQARQLGLAPEDDNPD</sequence>
<proteinExistence type="predicted"/>
<dbReference type="GO" id="GO:0000160">
    <property type="term" value="P:phosphorelay signal transduction system"/>
    <property type="evidence" value="ECO:0007669"/>
    <property type="project" value="InterPro"/>
</dbReference>
<reference evidence="5" key="1">
    <citation type="journal article" date="2020" name="mSystems">
        <title>Genome- and Community-Level Interaction Insights into Carbon Utilization and Element Cycling Functions of Hydrothermarchaeota in Hydrothermal Sediment.</title>
        <authorList>
            <person name="Zhou Z."/>
            <person name="Liu Y."/>
            <person name="Xu W."/>
            <person name="Pan J."/>
            <person name="Luo Z.H."/>
            <person name="Li M."/>
        </authorList>
    </citation>
    <scope>NUCLEOTIDE SEQUENCE [LARGE SCALE GENOMIC DNA]</scope>
    <source>
        <strain evidence="5">SpSt-556</strain>
    </source>
</reference>
<feature type="region of interest" description="Disordered" evidence="3">
    <location>
        <begin position="135"/>
        <end position="157"/>
    </location>
</feature>
<accession>A0A7C4KYI0</accession>
<dbReference type="PANTHER" id="PTHR44591">
    <property type="entry name" value="STRESS RESPONSE REGULATOR PROTEIN 1"/>
    <property type="match status" value="1"/>
</dbReference>
<evidence type="ECO:0000256" key="3">
    <source>
        <dbReference type="SAM" id="MobiDB-lite"/>
    </source>
</evidence>
<feature type="compositionally biased region" description="Basic and acidic residues" evidence="3">
    <location>
        <begin position="139"/>
        <end position="157"/>
    </location>
</feature>
<dbReference type="PROSITE" id="PS50110">
    <property type="entry name" value="RESPONSE_REGULATORY"/>
    <property type="match status" value="1"/>
</dbReference>
<evidence type="ECO:0000313" key="5">
    <source>
        <dbReference type="EMBL" id="HGS86636.1"/>
    </source>
</evidence>
<comment type="caution">
    <text evidence="5">The sequence shown here is derived from an EMBL/GenBank/DDBJ whole genome shotgun (WGS) entry which is preliminary data.</text>
</comment>
<dbReference type="InterPro" id="IPR050595">
    <property type="entry name" value="Bact_response_regulator"/>
</dbReference>
<dbReference type="InterPro" id="IPR001789">
    <property type="entry name" value="Sig_transdc_resp-reg_receiver"/>
</dbReference>
<dbReference type="InterPro" id="IPR011006">
    <property type="entry name" value="CheY-like_superfamily"/>
</dbReference>
<feature type="modified residue" description="4-aspartylphosphate" evidence="2">
    <location>
        <position position="66"/>
    </location>
</feature>
<evidence type="ECO:0000256" key="2">
    <source>
        <dbReference type="PROSITE-ProRule" id="PRU00169"/>
    </source>
</evidence>
<dbReference type="Pfam" id="PF00072">
    <property type="entry name" value="Response_reg"/>
    <property type="match status" value="1"/>
</dbReference>
<evidence type="ECO:0000256" key="1">
    <source>
        <dbReference type="ARBA" id="ARBA00022553"/>
    </source>
</evidence>
<name>A0A7C4KYI0_9CHLR</name>
<dbReference type="SMART" id="SM00448">
    <property type="entry name" value="REC"/>
    <property type="match status" value="1"/>
</dbReference>